<dbReference type="InterPro" id="IPR054612">
    <property type="entry name" value="Phage_capsid-like_C"/>
</dbReference>
<evidence type="ECO:0000256" key="1">
    <source>
        <dbReference type="ARBA" id="ARBA00004328"/>
    </source>
</evidence>
<organism evidence="4 5">
    <name type="scientific">Kitasatospora albolonga</name>
    <dbReference type="NCBI Taxonomy" id="68173"/>
    <lineage>
        <taxon>Bacteria</taxon>
        <taxon>Bacillati</taxon>
        <taxon>Actinomycetota</taxon>
        <taxon>Actinomycetes</taxon>
        <taxon>Kitasatosporales</taxon>
        <taxon>Streptomycetaceae</taxon>
        <taxon>Kitasatospora</taxon>
    </lineage>
</organism>
<gene>
    <name evidence="4" type="ORF">B7C62_28090</name>
</gene>
<evidence type="ECO:0000313" key="4">
    <source>
        <dbReference type="EMBL" id="ARF75686.1"/>
    </source>
</evidence>
<proteinExistence type="predicted"/>
<evidence type="ECO:0000259" key="3">
    <source>
        <dbReference type="Pfam" id="PF05065"/>
    </source>
</evidence>
<evidence type="ECO:0000313" key="5">
    <source>
        <dbReference type="Proteomes" id="UP000192251"/>
    </source>
</evidence>
<reference evidence="4 5" key="1">
    <citation type="submission" date="2017-04" db="EMBL/GenBank/DDBJ databases">
        <title>The complete genome sequence of Streptomyces albolongus YIM 101047, the producer of novel bafilomycins and novel odoriferous sesquiterpenoids.</title>
        <authorList>
            <person name="Yin M."/>
            <person name="Jiang Y."/>
        </authorList>
    </citation>
    <scope>NUCLEOTIDE SEQUENCE [LARGE SCALE GENOMIC DNA]</scope>
    <source>
        <strain evidence="4 5">YIM 101047</strain>
    </source>
</reference>
<feature type="domain" description="Phage capsid-like C-terminal" evidence="3">
    <location>
        <begin position="136"/>
        <end position="408"/>
    </location>
</feature>
<dbReference type="SUPFAM" id="SSF56563">
    <property type="entry name" value="Major capsid protein gp5"/>
    <property type="match status" value="1"/>
</dbReference>
<accession>A0ABC8BZS9</accession>
<name>A0ABC8BZS9_9ACTN</name>
<dbReference type="Pfam" id="PF05065">
    <property type="entry name" value="Phage_capsid"/>
    <property type="match status" value="1"/>
</dbReference>
<keyword evidence="2" id="KW-0175">Coiled coil</keyword>
<comment type="subcellular location">
    <subcellularLocation>
        <location evidence="1">Virion</location>
    </subcellularLocation>
</comment>
<dbReference type="Gene3D" id="3.30.2320.10">
    <property type="entry name" value="hypothetical protein PF0899 domain"/>
    <property type="match status" value="1"/>
</dbReference>
<dbReference type="Proteomes" id="UP000192251">
    <property type="component" value="Chromosome"/>
</dbReference>
<dbReference type="AlphaFoldDB" id="A0ABC8BZS9"/>
<dbReference type="KEGG" id="kab:B7C62_28090"/>
<evidence type="ECO:0000256" key="2">
    <source>
        <dbReference type="SAM" id="Coils"/>
    </source>
</evidence>
<sequence length="416" mass="44318">MWVSSSCPGGPVSEFIKRLQERRANVWEQAKALLDTAEGEKRELTAEEEQTYQRLNADLDAIDARAKEYAEAEKRSKDADEAFRALLAKPETQPRANAEGDSELRRWARGEMRGFDVAAPEGVAFRDLTKGSATAGGNTVPTTFYGQLMAHLIEVSGIMMAGPTVLNTASGETIEMPVTTAFSSAAITPEATALTESDPAFAKRSLGAYKYGVLLQISSELLSDTGVDLQGFLSMQAGRALGNAFGTHAVTGDGSSKPTGVMVTATTGKTGATSVAGAFTADDLIDLYYSVISPYRNSSSCGWLMRDATLGAARKLKDQQGQYLWQPSIQIGAPDQLLGKPVHTDPNVAAVGLGARSVGFGDFSQYFVRMAGGVRFERSDDYAFNSDLVTYRAIIRADGLLIDQTGAVKAFVGGAS</sequence>
<dbReference type="Gene3D" id="3.30.2400.10">
    <property type="entry name" value="Major capsid protein gp5"/>
    <property type="match status" value="1"/>
</dbReference>
<feature type="coiled-coil region" evidence="2">
    <location>
        <begin position="27"/>
        <end position="89"/>
    </location>
</feature>
<protein>
    <recommendedName>
        <fullName evidence="3">Phage capsid-like C-terminal domain-containing protein</fullName>
    </recommendedName>
</protein>
<keyword evidence="5" id="KW-1185">Reference proteome</keyword>
<dbReference type="InterPro" id="IPR024455">
    <property type="entry name" value="Phage_capsid"/>
</dbReference>
<dbReference type="EMBL" id="CP020563">
    <property type="protein sequence ID" value="ARF75686.1"/>
    <property type="molecule type" value="Genomic_DNA"/>
</dbReference>
<dbReference type="NCBIfam" id="TIGR01554">
    <property type="entry name" value="major_cap_HK97"/>
    <property type="match status" value="1"/>
</dbReference>